<dbReference type="InterPro" id="IPR016047">
    <property type="entry name" value="M23ase_b-sheet_dom"/>
</dbReference>
<dbReference type="GO" id="GO:0004222">
    <property type="term" value="F:metalloendopeptidase activity"/>
    <property type="evidence" value="ECO:0007669"/>
    <property type="project" value="TreeGrafter"/>
</dbReference>
<dbReference type="PANTHER" id="PTHR21666">
    <property type="entry name" value="PEPTIDASE-RELATED"/>
    <property type="match status" value="1"/>
</dbReference>
<dbReference type="Proteomes" id="UP000885779">
    <property type="component" value="Unassembled WGS sequence"/>
</dbReference>
<proteinExistence type="predicted"/>
<dbReference type="Pfam" id="PF01551">
    <property type="entry name" value="Peptidase_M23"/>
    <property type="match status" value="1"/>
</dbReference>
<evidence type="ECO:0000259" key="1">
    <source>
        <dbReference type="Pfam" id="PF01551"/>
    </source>
</evidence>
<sequence>MRYKTAFSAALFVLIFTVVILAGSPTDKPPKFIKPTQGEITAPFGNRVHPVLKIERHHDGIDIKAPLGQPVYASAAGKVVFTGIDGGYGKVIKIEHPGGYQTVYAHLDKISVKEEQQVEKGDQIGTVGNTGISAIAQLHYEVRKNGKAIDPLQFIK</sequence>
<dbReference type="FunFam" id="2.70.70.10:FF:000006">
    <property type="entry name" value="M23 family peptidase"/>
    <property type="match status" value="1"/>
</dbReference>
<feature type="domain" description="M23ase beta-sheet core" evidence="1">
    <location>
        <begin position="57"/>
        <end position="151"/>
    </location>
</feature>
<gene>
    <name evidence="2" type="ORF">ENK44_07755</name>
</gene>
<dbReference type="EMBL" id="DRQG01000072">
    <property type="protein sequence ID" value="HGY55577.1"/>
    <property type="molecule type" value="Genomic_DNA"/>
</dbReference>
<dbReference type="AlphaFoldDB" id="A0A7V4WVJ2"/>
<reference evidence="2" key="1">
    <citation type="journal article" date="2020" name="mSystems">
        <title>Genome- and Community-Level Interaction Insights into Carbon Utilization and Element Cycling Functions of Hydrothermarchaeota in Hydrothermal Sediment.</title>
        <authorList>
            <person name="Zhou Z."/>
            <person name="Liu Y."/>
            <person name="Xu W."/>
            <person name="Pan J."/>
            <person name="Luo Z.H."/>
            <person name="Li M."/>
        </authorList>
    </citation>
    <scope>NUCLEOTIDE SEQUENCE [LARGE SCALE GENOMIC DNA]</scope>
    <source>
        <strain evidence="2">HyVt-577</strain>
    </source>
</reference>
<comment type="caution">
    <text evidence="2">The sequence shown here is derived from an EMBL/GenBank/DDBJ whole genome shotgun (WGS) entry which is preliminary data.</text>
</comment>
<dbReference type="CDD" id="cd12797">
    <property type="entry name" value="M23_peptidase"/>
    <property type="match status" value="1"/>
</dbReference>
<dbReference type="PANTHER" id="PTHR21666:SF270">
    <property type="entry name" value="MUREIN HYDROLASE ACTIVATOR ENVC"/>
    <property type="match status" value="1"/>
</dbReference>
<dbReference type="Gene3D" id="2.70.70.10">
    <property type="entry name" value="Glucose Permease (Domain IIA)"/>
    <property type="match status" value="1"/>
</dbReference>
<dbReference type="InterPro" id="IPR011055">
    <property type="entry name" value="Dup_hybrid_motif"/>
</dbReference>
<evidence type="ECO:0000313" key="2">
    <source>
        <dbReference type="EMBL" id="HGY55577.1"/>
    </source>
</evidence>
<accession>A0A7V4WVJ2</accession>
<name>A0A7V4WVJ2_CALAY</name>
<protein>
    <submittedName>
        <fullName evidence="2">M23 family metallopeptidase</fullName>
    </submittedName>
</protein>
<dbReference type="InterPro" id="IPR050570">
    <property type="entry name" value="Cell_wall_metabolism_enzyme"/>
</dbReference>
<organism evidence="2">
    <name type="scientific">Caldithrix abyssi</name>
    <dbReference type="NCBI Taxonomy" id="187145"/>
    <lineage>
        <taxon>Bacteria</taxon>
        <taxon>Pseudomonadati</taxon>
        <taxon>Calditrichota</taxon>
        <taxon>Calditrichia</taxon>
        <taxon>Calditrichales</taxon>
        <taxon>Calditrichaceae</taxon>
        <taxon>Caldithrix</taxon>
    </lineage>
</organism>
<dbReference type="SUPFAM" id="SSF51261">
    <property type="entry name" value="Duplicated hybrid motif"/>
    <property type="match status" value="1"/>
</dbReference>